<accession>J3N7R3</accession>
<dbReference type="AlphaFoldDB" id="J3N7R3"/>
<reference evidence="2" key="2">
    <citation type="submission" date="2013-04" db="UniProtKB">
        <authorList>
            <consortium name="EnsemblPlants"/>
        </authorList>
    </citation>
    <scope>IDENTIFICATION</scope>
</reference>
<organism evidence="2">
    <name type="scientific">Oryza brachyantha</name>
    <name type="common">malo sina</name>
    <dbReference type="NCBI Taxonomy" id="4533"/>
    <lineage>
        <taxon>Eukaryota</taxon>
        <taxon>Viridiplantae</taxon>
        <taxon>Streptophyta</taxon>
        <taxon>Embryophyta</taxon>
        <taxon>Tracheophyta</taxon>
        <taxon>Spermatophyta</taxon>
        <taxon>Magnoliopsida</taxon>
        <taxon>Liliopsida</taxon>
        <taxon>Poales</taxon>
        <taxon>Poaceae</taxon>
        <taxon>BOP clade</taxon>
        <taxon>Oryzoideae</taxon>
        <taxon>Oryzeae</taxon>
        <taxon>Oryzinae</taxon>
        <taxon>Oryza</taxon>
    </lineage>
</organism>
<evidence type="ECO:0000256" key="1">
    <source>
        <dbReference type="SAM" id="SignalP"/>
    </source>
</evidence>
<dbReference type="HOGENOM" id="CLU_3017457_0_0_1"/>
<dbReference type="Proteomes" id="UP000006038">
    <property type="component" value="Chromosome 11"/>
</dbReference>
<reference evidence="2" key="1">
    <citation type="journal article" date="2013" name="Nat. Commun.">
        <title>Whole-genome sequencing of Oryza brachyantha reveals mechanisms underlying Oryza genome evolution.</title>
        <authorList>
            <person name="Chen J."/>
            <person name="Huang Q."/>
            <person name="Gao D."/>
            <person name="Wang J."/>
            <person name="Lang Y."/>
            <person name="Liu T."/>
            <person name="Li B."/>
            <person name="Bai Z."/>
            <person name="Luis Goicoechea J."/>
            <person name="Liang C."/>
            <person name="Chen C."/>
            <person name="Zhang W."/>
            <person name="Sun S."/>
            <person name="Liao Y."/>
            <person name="Zhang X."/>
            <person name="Yang L."/>
            <person name="Song C."/>
            <person name="Wang M."/>
            <person name="Shi J."/>
            <person name="Liu G."/>
            <person name="Liu J."/>
            <person name="Zhou H."/>
            <person name="Zhou W."/>
            <person name="Yu Q."/>
            <person name="An N."/>
            <person name="Chen Y."/>
            <person name="Cai Q."/>
            <person name="Wang B."/>
            <person name="Liu B."/>
            <person name="Min J."/>
            <person name="Huang Y."/>
            <person name="Wu H."/>
            <person name="Li Z."/>
            <person name="Zhang Y."/>
            <person name="Yin Y."/>
            <person name="Song W."/>
            <person name="Jiang J."/>
            <person name="Jackson S.A."/>
            <person name="Wing R.A."/>
            <person name="Wang J."/>
            <person name="Chen M."/>
        </authorList>
    </citation>
    <scope>NUCLEOTIDE SEQUENCE [LARGE SCALE GENOMIC DNA]</scope>
    <source>
        <strain evidence="2">cv. IRGC 101232</strain>
    </source>
</reference>
<keyword evidence="3" id="KW-1185">Reference proteome</keyword>
<evidence type="ECO:0000313" key="3">
    <source>
        <dbReference type="Proteomes" id="UP000006038"/>
    </source>
</evidence>
<proteinExistence type="predicted"/>
<feature type="signal peptide" evidence="1">
    <location>
        <begin position="1"/>
        <end position="19"/>
    </location>
</feature>
<evidence type="ECO:0000313" key="2">
    <source>
        <dbReference type="EnsemblPlants" id="OB11G18490.1"/>
    </source>
</evidence>
<keyword evidence="1" id="KW-0732">Signal</keyword>
<dbReference type="Gramene" id="OB11G18490.1">
    <property type="protein sequence ID" value="OB11G18490.1"/>
    <property type="gene ID" value="OB11G18490"/>
</dbReference>
<feature type="chain" id="PRO_5003774474" evidence="1">
    <location>
        <begin position="20"/>
        <end position="56"/>
    </location>
</feature>
<dbReference type="EnsemblPlants" id="OB11G18490.1">
    <property type="protein sequence ID" value="OB11G18490.1"/>
    <property type="gene ID" value="OB11G18490"/>
</dbReference>
<name>J3N7R3_ORYBR</name>
<protein>
    <submittedName>
        <fullName evidence="2">Uncharacterized protein</fullName>
    </submittedName>
</protein>
<sequence length="56" mass="6328">MHKLFLAAFFLAVLQDCFRPPILSGDRMVGITLTSNNARDVKERNKSNITLAIDKH</sequence>